<keyword evidence="5 7" id="KW-1133">Transmembrane helix</keyword>
<dbReference type="Gene3D" id="1.10.3720.10">
    <property type="entry name" value="MetI-like"/>
    <property type="match status" value="1"/>
</dbReference>
<evidence type="ECO:0000256" key="3">
    <source>
        <dbReference type="ARBA" id="ARBA00022475"/>
    </source>
</evidence>
<dbReference type="PANTHER" id="PTHR43744:SF3">
    <property type="entry name" value="LACTOSE TRANSPORT SYSTEM PERMEASE PROTEIN LACG"/>
    <property type="match status" value="1"/>
</dbReference>
<dbReference type="InterPro" id="IPR035906">
    <property type="entry name" value="MetI-like_sf"/>
</dbReference>
<evidence type="ECO:0000313" key="10">
    <source>
        <dbReference type="Proteomes" id="UP001321766"/>
    </source>
</evidence>
<feature type="transmembrane region" description="Helical" evidence="7">
    <location>
        <begin position="136"/>
        <end position="158"/>
    </location>
</feature>
<keyword evidence="2 7" id="KW-0813">Transport</keyword>
<feature type="transmembrane region" description="Helical" evidence="7">
    <location>
        <begin position="107"/>
        <end position="130"/>
    </location>
</feature>
<feature type="transmembrane region" description="Helical" evidence="7">
    <location>
        <begin position="195"/>
        <end position="215"/>
    </location>
</feature>
<dbReference type="InterPro" id="IPR000515">
    <property type="entry name" value="MetI-like"/>
</dbReference>
<evidence type="ECO:0000256" key="5">
    <source>
        <dbReference type="ARBA" id="ARBA00022989"/>
    </source>
</evidence>
<keyword evidence="3" id="KW-1003">Cell membrane</keyword>
<gene>
    <name evidence="9" type="ORF">KIM372_11480</name>
</gene>
<comment type="subcellular location">
    <subcellularLocation>
        <location evidence="1 7">Cell membrane</location>
        <topology evidence="1 7">Multi-pass membrane protein</topology>
    </subcellularLocation>
</comment>
<evidence type="ECO:0000256" key="7">
    <source>
        <dbReference type="RuleBase" id="RU363032"/>
    </source>
</evidence>
<evidence type="ECO:0000256" key="4">
    <source>
        <dbReference type="ARBA" id="ARBA00022692"/>
    </source>
</evidence>
<evidence type="ECO:0000256" key="6">
    <source>
        <dbReference type="ARBA" id="ARBA00023136"/>
    </source>
</evidence>
<dbReference type="Proteomes" id="UP001321766">
    <property type="component" value="Chromosome"/>
</dbReference>
<dbReference type="PROSITE" id="PS51257">
    <property type="entry name" value="PROKAR_LIPOPROTEIN"/>
    <property type="match status" value="1"/>
</dbReference>
<dbReference type="Pfam" id="PF00528">
    <property type="entry name" value="BPD_transp_1"/>
    <property type="match status" value="1"/>
</dbReference>
<evidence type="ECO:0000313" key="9">
    <source>
        <dbReference type="EMBL" id="BDR53241.1"/>
    </source>
</evidence>
<keyword evidence="4 7" id="KW-0812">Transmembrane</keyword>
<organism evidence="9 10">
    <name type="scientific">Bombiscardovia nodaiensis</name>
    <dbReference type="NCBI Taxonomy" id="2932181"/>
    <lineage>
        <taxon>Bacteria</taxon>
        <taxon>Bacillati</taxon>
        <taxon>Actinomycetota</taxon>
        <taxon>Actinomycetes</taxon>
        <taxon>Bifidobacteriales</taxon>
        <taxon>Bifidobacteriaceae</taxon>
        <taxon>Bombiscardovia</taxon>
    </lineage>
</organism>
<comment type="similarity">
    <text evidence="7">Belongs to the binding-protein-dependent transport system permease family.</text>
</comment>
<dbReference type="PROSITE" id="PS50928">
    <property type="entry name" value="ABC_TM1"/>
    <property type="match status" value="1"/>
</dbReference>
<feature type="domain" description="ABC transmembrane type-1" evidence="8">
    <location>
        <begin position="72"/>
        <end position="261"/>
    </location>
</feature>
<keyword evidence="6 7" id="KW-0472">Membrane</keyword>
<dbReference type="PANTHER" id="PTHR43744">
    <property type="entry name" value="ABC TRANSPORTER PERMEASE PROTEIN MG189-RELATED-RELATED"/>
    <property type="match status" value="1"/>
</dbReference>
<feature type="transmembrane region" description="Helical" evidence="7">
    <location>
        <begin position="12"/>
        <end position="32"/>
    </location>
</feature>
<evidence type="ECO:0000259" key="8">
    <source>
        <dbReference type="PROSITE" id="PS50928"/>
    </source>
</evidence>
<proteinExistence type="inferred from homology"/>
<protein>
    <submittedName>
        <fullName evidence="9">ABC transporter permease</fullName>
    </submittedName>
</protein>
<dbReference type="CDD" id="cd06261">
    <property type="entry name" value="TM_PBP2"/>
    <property type="match status" value="1"/>
</dbReference>
<name>A0ABM8B8M4_9BIFI</name>
<feature type="transmembrane region" description="Helical" evidence="7">
    <location>
        <begin position="242"/>
        <end position="261"/>
    </location>
</feature>
<feature type="transmembrane region" description="Helical" evidence="7">
    <location>
        <begin position="71"/>
        <end position="95"/>
    </location>
</feature>
<sequence>MNKRITWGQVVRYTILILLFIFLACPLIWQISTAFKGPKDDMYAIPPYVWPRNPTVNNFVSVFKRLPLFSYAFNTIIVAAINIIGNVVSGSMAGYAIGMLKFKGKKIIVGLLFLSMLIPGETILITQFLIIRTMDLQNTLIGVALPGIVSSMNILLFVNAFRAIPKDLVEAAEVDGANVWQRFAKICAPQVKGTMALVAIFSFMGSWNDFLWPLIVLTDDSHYTLTLGMSRLQGTFVSDPRVVAAGTIVALVPILIFFFVFQRYIFHGLETGGVKE</sequence>
<dbReference type="EMBL" id="AP026798">
    <property type="protein sequence ID" value="BDR53241.1"/>
    <property type="molecule type" value="Genomic_DNA"/>
</dbReference>
<evidence type="ECO:0000256" key="2">
    <source>
        <dbReference type="ARBA" id="ARBA00022448"/>
    </source>
</evidence>
<reference evidence="9 10" key="1">
    <citation type="journal article" date="2023" name="Microbiol. Spectr.">
        <title>Symbiosis of Carpenter Bees with Uncharacterized Lactic Acid Bacteria Showing NAD Auxotrophy.</title>
        <authorList>
            <person name="Kawasaki S."/>
            <person name="Ozawa K."/>
            <person name="Mori T."/>
            <person name="Yamamoto A."/>
            <person name="Ito M."/>
            <person name="Ohkuma M."/>
            <person name="Sakamoto M."/>
            <person name="Matsutani M."/>
        </authorList>
    </citation>
    <scope>NUCLEOTIDE SEQUENCE [LARGE SCALE GENOMIC DNA]</scope>
    <source>
        <strain evidence="9 10">Kim37-2</strain>
    </source>
</reference>
<evidence type="ECO:0000256" key="1">
    <source>
        <dbReference type="ARBA" id="ARBA00004651"/>
    </source>
</evidence>
<accession>A0ABM8B8M4</accession>
<dbReference type="SUPFAM" id="SSF161098">
    <property type="entry name" value="MetI-like"/>
    <property type="match status" value="1"/>
</dbReference>
<keyword evidence="10" id="KW-1185">Reference proteome</keyword>